<evidence type="ECO:0000313" key="2">
    <source>
        <dbReference type="Proteomes" id="UP000294530"/>
    </source>
</evidence>
<dbReference type="OrthoDB" id="63853at2759"/>
<sequence>MSATRVLRGGLTWPAVRGARLLRALTAVHDELGKEQEDEVFPYDLELCVPTAGHVALVLVQKPSENQVLATNTQQSVTVPRVVYVLDALPPTRQKPRDEKAPIRKKRAPRVQFPPCQIDDLELLEELFAPQTRAAGGNDGSVILKPPILCARFDSQVVSIRFIRSSHSPLSRTQKVSSGSQNRSKLAKMVPLRCIVARVDGMAFLWEWQADLCQWVFLNRVCFLENPNLKWTKPVASFTTTDMPFDSRLSDHSGSSGATEFVWWSTATKNEPRLKLRQLRFERATDALRATDVIVGSAFTFKPVCDDLVALLSSKLGLFAISRTQGLFFRSSTASLQTLHLNWLSLFTMSHEGTVPATSQLSFCIHTVTGELLLLYRDVGDVYLVTPKPPTSCISSTRHETGTYTILNSKKLTTIRRTQTSDFINTNEDKVLDIAAHRHEFLVLTSRSIDVHSLISGILLERVRLPTFQSNSEKYKFWTISGASSSIGLWASSGFWTIRLPSVKAIATALHVPQLSTPNEVLPHQDAKAAFLAVKDYGIGDLQFESVRYALDVLERVTRSAMDPFGSHPNVWKAVWHTVSSPALLLALLDDQATSERVIQELAHLVTTIYQSAIGIHSYGRLDGANVSNLENPLRRLTRANLESLHHLSNWIILAKRKVMRLETSAGTLVDESMLQASRVIRAVSDLSQVLANQDDLCTIDDKNLPRKDSIVDPEDARNFRLSRKLRPMSSLRFAAGCSTDSERQGTQWLLQLESFLLNRVAFKKNPQLPAGLKAEATPSHRLFHSERVLTDFRHVAASSFSKHMYLESMSRLYLLYEPESLLSFLQCVEQYCPRFFTLSGQEPLIRSNAERAMTLFPPMTKWTNQVLEDDTSKAGQAAKASLLAYVDILRYCGYHTEACRALLLCHMYEKSKELFFALFKRPQDAHDPGDDGQEKDTTQAQAATTSSVYFLLLNYCIKHRDVTELKTLLMLKPTHVNVLHVFNALRTNFSSSKQNNTFAGIKVGDLRAVLVALMQQRRDM</sequence>
<reference evidence="1 2" key="1">
    <citation type="journal article" date="2021" name="Genome Biol.">
        <title>AFLAP: assembly-free linkage analysis pipeline using k-mers from genome sequencing data.</title>
        <authorList>
            <person name="Fletcher K."/>
            <person name="Zhang L."/>
            <person name="Gil J."/>
            <person name="Han R."/>
            <person name="Cavanaugh K."/>
            <person name="Michelmore R."/>
        </authorList>
    </citation>
    <scope>NUCLEOTIDE SEQUENCE [LARGE SCALE GENOMIC DNA]</scope>
    <source>
        <strain evidence="1 2">SF5</strain>
    </source>
</reference>
<name>A0A976IEM1_BRELC</name>
<keyword evidence="2" id="KW-1185">Reference proteome</keyword>
<gene>
    <name evidence="1" type="ORF">CCR75_000938</name>
</gene>
<accession>A0A976IEM1</accession>
<dbReference type="GeneID" id="94344714"/>
<dbReference type="RefSeq" id="XP_067818139.1">
    <property type="nucleotide sequence ID" value="XM_067959043.1"/>
</dbReference>
<dbReference type="Proteomes" id="UP000294530">
    <property type="component" value="Unassembled WGS sequence"/>
</dbReference>
<organism evidence="1 2">
    <name type="scientific">Bremia lactucae</name>
    <name type="common">Lettuce downy mildew</name>
    <dbReference type="NCBI Taxonomy" id="4779"/>
    <lineage>
        <taxon>Eukaryota</taxon>
        <taxon>Sar</taxon>
        <taxon>Stramenopiles</taxon>
        <taxon>Oomycota</taxon>
        <taxon>Peronosporomycetes</taxon>
        <taxon>Peronosporales</taxon>
        <taxon>Peronosporaceae</taxon>
        <taxon>Bremia</taxon>
    </lineage>
</organism>
<dbReference type="EMBL" id="SHOA02000016">
    <property type="protein sequence ID" value="TDH68640.1"/>
    <property type="molecule type" value="Genomic_DNA"/>
</dbReference>
<comment type="caution">
    <text evidence="1">The sequence shown here is derived from an EMBL/GenBank/DDBJ whole genome shotgun (WGS) entry which is preliminary data.</text>
</comment>
<evidence type="ECO:0000313" key="1">
    <source>
        <dbReference type="EMBL" id="TDH68640.1"/>
    </source>
</evidence>
<protein>
    <submittedName>
        <fullName evidence="1">Uncharacterized protein</fullName>
    </submittedName>
</protein>
<dbReference type="KEGG" id="blac:94344714"/>
<proteinExistence type="predicted"/>
<dbReference type="AlphaFoldDB" id="A0A976IEM1"/>